<keyword evidence="2" id="KW-1185">Reference proteome</keyword>
<dbReference type="Proteomes" id="UP000241201">
    <property type="component" value="Unassembled WGS sequence"/>
</dbReference>
<comment type="caution">
    <text evidence="1">The sequence shown here is derived from an EMBL/GenBank/DDBJ whole genome shotgun (WGS) entry which is preliminary data.</text>
</comment>
<dbReference type="GeneID" id="77470746"/>
<evidence type="ECO:0000313" key="2">
    <source>
        <dbReference type="Proteomes" id="UP000241201"/>
    </source>
</evidence>
<accession>A0A2T3FZ40</accession>
<protein>
    <submittedName>
        <fullName evidence="1">Uncharacterized protein</fullName>
    </submittedName>
</protein>
<reference evidence="2" key="1">
    <citation type="submission" date="2018-03" db="EMBL/GenBank/DDBJ databases">
        <title>Lachnoclostridium SNUG30370 gen.nov., sp.nov., isolated from human faeces.</title>
        <authorList>
            <person name="Seo B."/>
            <person name="Jeon K."/>
            <person name="Ko G."/>
        </authorList>
    </citation>
    <scope>NUCLEOTIDE SEQUENCE [LARGE SCALE GENOMIC DNA]</scope>
    <source>
        <strain evidence="2">SNUG30370</strain>
    </source>
</reference>
<evidence type="ECO:0000313" key="1">
    <source>
        <dbReference type="EMBL" id="PST40565.1"/>
    </source>
</evidence>
<gene>
    <name evidence="1" type="ORF">C7U55_06535</name>
</gene>
<sequence>MKVKNKDLGAINSALFSLGNHQGDISKRWAIAKLARKFNDANELLSNQINKLVEEQGKEDENGQKSLSPFNKDYLKLMDLDIDIECSYFTIEQLEEYSPTVQELVALEPIIKEGDD</sequence>
<proteinExistence type="predicted"/>
<organism evidence="1 2">
    <name type="scientific">Faecalibacillus faecis</name>
    <dbReference type="NCBI Taxonomy" id="1982628"/>
    <lineage>
        <taxon>Bacteria</taxon>
        <taxon>Bacillati</taxon>
        <taxon>Bacillota</taxon>
        <taxon>Erysipelotrichia</taxon>
        <taxon>Erysipelotrichales</taxon>
        <taxon>Coprobacillaceae</taxon>
        <taxon>Faecalibacillus</taxon>
    </lineage>
</organism>
<name>A0A2T3FZ40_9FIRM</name>
<dbReference type="EMBL" id="PYLP01000006">
    <property type="protein sequence ID" value="PST40565.1"/>
    <property type="molecule type" value="Genomic_DNA"/>
</dbReference>
<dbReference type="AlphaFoldDB" id="A0A2T3FZ40"/>
<dbReference type="RefSeq" id="WP_106987872.1">
    <property type="nucleotide sequence ID" value="NZ_PYLP01000006.1"/>
</dbReference>